<evidence type="ECO:0000313" key="1">
    <source>
        <dbReference type="EMBL" id="GAA4848762.1"/>
    </source>
</evidence>
<evidence type="ECO:0000313" key="2">
    <source>
        <dbReference type="Proteomes" id="UP001500298"/>
    </source>
</evidence>
<gene>
    <name evidence="1" type="ORF">GCM10023331_36890</name>
</gene>
<accession>A0ABP9DQ36</accession>
<comment type="caution">
    <text evidence="1">The sequence shown here is derived from an EMBL/GenBank/DDBJ whole genome shotgun (WGS) entry which is preliminary data.</text>
</comment>
<protein>
    <recommendedName>
        <fullName evidence="3">Bacterial surface antigen (D15) domain-containing protein</fullName>
    </recommendedName>
</protein>
<proteinExistence type="predicted"/>
<evidence type="ECO:0008006" key="3">
    <source>
        <dbReference type="Google" id="ProtNLM"/>
    </source>
</evidence>
<dbReference type="RefSeq" id="WP_345374532.1">
    <property type="nucleotide sequence ID" value="NZ_BAABJX010000059.1"/>
</dbReference>
<sequence>MQWQLYGNGASLAPALTFSQGFGIGRDVGWSLSFSTSYYIGPMGDLDRNRMETISITSKRLYPPTYFHSSSLGIPTLSSTFQFDTKNYIHTSSVDVIGTSLLDGGTSGVSNTFLIYDFYNNSN</sequence>
<name>A0ABP9DQ36_9BACT</name>
<keyword evidence="2" id="KW-1185">Reference proteome</keyword>
<organism evidence="1 2">
    <name type="scientific">Algivirga pacifica</name>
    <dbReference type="NCBI Taxonomy" id="1162670"/>
    <lineage>
        <taxon>Bacteria</taxon>
        <taxon>Pseudomonadati</taxon>
        <taxon>Bacteroidota</taxon>
        <taxon>Cytophagia</taxon>
        <taxon>Cytophagales</taxon>
        <taxon>Flammeovirgaceae</taxon>
        <taxon>Algivirga</taxon>
    </lineage>
</organism>
<reference evidence="2" key="1">
    <citation type="journal article" date="2019" name="Int. J. Syst. Evol. Microbiol.">
        <title>The Global Catalogue of Microorganisms (GCM) 10K type strain sequencing project: providing services to taxonomists for standard genome sequencing and annotation.</title>
        <authorList>
            <consortium name="The Broad Institute Genomics Platform"/>
            <consortium name="The Broad Institute Genome Sequencing Center for Infectious Disease"/>
            <person name="Wu L."/>
            <person name="Ma J."/>
        </authorList>
    </citation>
    <scope>NUCLEOTIDE SEQUENCE [LARGE SCALE GENOMIC DNA]</scope>
    <source>
        <strain evidence="2">JCM 18326</strain>
    </source>
</reference>
<dbReference type="EMBL" id="BAABJX010000059">
    <property type="protein sequence ID" value="GAA4848762.1"/>
    <property type="molecule type" value="Genomic_DNA"/>
</dbReference>
<dbReference type="Proteomes" id="UP001500298">
    <property type="component" value="Unassembled WGS sequence"/>
</dbReference>